<dbReference type="Gene3D" id="2.60.120.200">
    <property type="match status" value="1"/>
</dbReference>
<accession>A0A6C0HIP7</accession>
<proteinExistence type="predicted"/>
<sequence>MSFNLIDKLKESTKDLREKPTELIQDTGRAMSESIGNATKDIKASLDEFSQKGVVDAGKEFLETNGFLAKFVFIIFVLIVFMVLLNLGMQIIGFFMKSSANPIIVDGKIDGDTILSISQDPANKDGKMIKRSNNKQGGAEYTWSTWIYLKDKQTADNTTRKLIFTKGDGNPPDFTSSATNPSGYKTANSPGVYVYTDVSGLSSLEVVVDLVGSSTESQKITISNMPHNKWVHLAIRLQNKIVDVYMNGVVSVRKELSSLPKHNYLNVTVGGMKGSISNLQYFGYAMNVFEINNIVVRGPNLKSSSLSSDAQNKSGNSSFLSNIWYKNAGK</sequence>
<name>A0A6C0HIP7_9ZZZZ</name>
<dbReference type="AlphaFoldDB" id="A0A6C0HIP7"/>
<dbReference type="EMBL" id="MN739970">
    <property type="protein sequence ID" value="QHT80521.1"/>
    <property type="molecule type" value="Genomic_DNA"/>
</dbReference>
<evidence type="ECO:0000256" key="1">
    <source>
        <dbReference type="SAM" id="Phobius"/>
    </source>
</evidence>
<keyword evidence="1" id="KW-0472">Membrane</keyword>
<protein>
    <recommendedName>
        <fullName evidence="3">Concanavalin A-like lectin/glucanases superfamily protein</fullName>
    </recommendedName>
</protein>
<keyword evidence="1" id="KW-1133">Transmembrane helix</keyword>
<reference evidence="2" key="1">
    <citation type="journal article" date="2020" name="Nature">
        <title>Giant virus diversity and host interactions through global metagenomics.</title>
        <authorList>
            <person name="Schulz F."/>
            <person name="Roux S."/>
            <person name="Paez-Espino D."/>
            <person name="Jungbluth S."/>
            <person name="Walsh D.A."/>
            <person name="Denef V.J."/>
            <person name="McMahon K.D."/>
            <person name="Konstantinidis K.T."/>
            <person name="Eloe-Fadrosh E.A."/>
            <person name="Kyrpides N.C."/>
            <person name="Woyke T."/>
        </authorList>
    </citation>
    <scope>NUCLEOTIDE SEQUENCE</scope>
    <source>
        <strain evidence="2">GVMAG-M-3300023184-120</strain>
    </source>
</reference>
<dbReference type="InterPro" id="IPR013320">
    <property type="entry name" value="ConA-like_dom_sf"/>
</dbReference>
<evidence type="ECO:0008006" key="3">
    <source>
        <dbReference type="Google" id="ProtNLM"/>
    </source>
</evidence>
<keyword evidence="1" id="KW-0812">Transmembrane</keyword>
<organism evidence="2">
    <name type="scientific">viral metagenome</name>
    <dbReference type="NCBI Taxonomy" id="1070528"/>
    <lineage>
        <taxon>unclassified sequences</taxon>
        <taxon>metagenomes</taxon>
        <taxon>organismal metagenomes</taxon>
    </lineage>
</organism>
<evidence type="ECO:0000313" key="2">
    <source>
        <dbReference type="EMBL" id="QHT80521.1"/>
    </source>
</evidence>
<dbReference type="SUPFAM" id="SSF49899">
    <property type="entry name" value="Concanavalin A-like lectins/glucanases"/>
    <property type="match status" value="1"/>
</dbReference>
<dbReference type="Pfam" id="PF13385">
    <property type="entry name" value="Laminin_G_3"/>
    <property type="match status" value="1"/>
</dbReference>
<feature type="transmembrane region" description="Helical" evidence="1">
    <location>
        <begin position="67"/>
        <end position="87"/>
    </location>
</feature>